<gene>
    <name evidence="2" type="ORF">L9F63_018573</name>
</gene>
<feature type="non-terminal residue" evidence="2">
    <location>
        <position position="160"/>
    </location>
</feature>
<dbReference type="AlphaFoldDB" id="A0AAD8EF08"/>
<keyword evidence="1" id="KW-0812">Transmembrane</keyword>
<sequence>YITKQQLYTIRHIFVIIMTSEQYYAKFVTEIKQHQLETFINIIRKQSNELKPASLQIYLPLHFIERDTMGLQSKLYCSRKISTIITKVANSRRKKKKKHHMLQGRIYSLFQAYSILCFIFCVLRSLESEFELNFYFEIKEENHFYIASCRHSPERRIHLS</sequence>
<evidence type="ECO:0000313" key="3">
    <source>
        <dbReference type="Proteomes" id="UP001233999"/>
    </source>
</evidence>
<accession>A0AAD8EF08</accession>
<name>A0AAD8EF08_DIPPU</name>
<keyword evidence="1" id="KW-0472">Membrane</keyword>
<feature type="transmembrane region" description="Helical" evidence="1">
    <location>
        <begin position="106"/>
        <end position="126"/>
    </location>
</feature>
<evidence type="ECO:0000256" key="1">
    <source>
        <dbReference type="SAM" id="Phobius"/>
    </source>
</evidence>
<reference evidence="2" key="1">
    <citation type="journal article" date="2023" name="IScience">
        <title>Live-bearing cockroach genome reveals convergent evolutionary mechanisms linked to viviparity in insects and beyond.</title>
        <authorList>
            <person name="Fouks B."/>
            <person name="Harrison M.C."/>
            <person name="Mikhailova A.A."/>
            <person name="Marchal E."/>
            <person name="English S."/>
            <person name="Carruthers M."/>
            <person name="Jennings E.C."/>
            <person name="Chiamaka E.L."/>
            <person name="Frigard R.A."/>
            <person name="Pippel M."/>
            <person name="Attardo G.M."/>
            <person name="Benoit J.B."/>
            <person name="Bornberg-Bauer E."/>
            <person name="Tobe S.S."/>
        </authorList>
    </citation>
    <scope>NUCLEOTIDE SEQUENCE</scope>
    <source>
        <strain evidence="2">Stay&amp;Tobe</strain>
    </source>
</reference>
<comment type="caution">
    <text evidence="2">The sequence shown here is derived from an EMBL/GenBank/DDBJ whole genome shotgun (WGS) entry which is preliminary data.</text>
</comment>
<organism evidence="2 3">
    <name type="scientific">Diploptera punctata</name>
    <name type="common">Pacific beetle cockroach</name>
    <dbReference type="NCBI Taxonomy" id="6984"/>
    <lineage>
        <taxon>Eukaryota</taxon>
        <taxon>Metazoa</taxon>
        <taxon>Ecdysozoa</taxon>
        <taxon>Arthropoda</taxon>
        <taxon>Hexapoda</taxon>
        <taxon>Insecta</taxon>
        <taxon>Pterygota</taxon>
        <taxon>Neoptera</taxon>
        <taxon>Polyneoptera</taxon>
        <taxon>Dictyoptera</taxon>
        <taxon>Blattodea</taxon>
        <taxon>Blaberoidea</taxon>
        <taxon>Blaberidae</taxon>
        <taxon>Diplopterinae</taxon>
        <taxon>Diploptera</taxon>
    </lineage>
</organism>
<keyword evidence="1" id="KW-1133">Transmembrane helix</keyword>
<reference evidence="2" key="2">
    <citation type="submission" date="2023-05" db="EMBL/GenBank/DDBJ databases">
        <authorList>
            <person name="Fouks B."/>
        </authorList>
    </citation>
    <scope>NUCLEOTIDE SEQUENCE</scope>
    <source>
        <strain evidence="2">Stay&amp;Tobe</strain>
        <tissue evidence="2">Testes</tissue>
    </source>
</reference>
<proteinExistence type="predicted"/>
<dbReference type="EMBL" id="JASPKZ010005719">
    <property type="protein sequence ID" value="KAJ9588055.1"/>
    <property type="molecule type" value="Genomic_DNA"/>
</dbReference>
<feature type="non-terminal residue" evidence="2">
    <location>
        <position position="1"/>
    </location>
</feature>
<keyword evidence="3" id="KW-1185">Reference proteome</keyword>
<dbReference type="Proteomes" id="UP001233999">
    <property type="component" value="Unassembled WGS sequence"/>
</dbReference>
<evidence type="ECO:0000313" key="2">
    <source>
        <dbReference type="EMBL" id="KAJ9588055.1"/>
    </source>
</evidence>
<protein>
    <submittedName>
        <fullName evidence="2">Uncharacterized protein</fullName>
    </submittedName>
</protein>